<feature type="domain" description="WW" evidence="5">
    <location>
        <begin position="616"/>
        <end position="644"/>
    </location>
</feature>
<dbReference type="EMBL" id="CAMXCT010000221">
    <property type="protein sequence ID" value="CAI3975715.1"/>
    <property type="molecule type" value="Genomic_DNA"/>
</dbReference>
<evidence type="ECO:0000259" key="5">
    <source>
        <dbReference type="PROSITE" id="PS50020"/>
    </source>
</evidence>
<dbReference type="InterPro" id="IPR036020">
    <property type="entry name" value="WW_dom_sf"/>
</dbReference>
<keyword evidence="2 3" id="KW-0040">ANK repeat</keyword>
<feature type="domain" description="WW" evidence="5">
    <location>
        <begin position="646"/>
        <end position="678"/>
    </location>
</feature>
<dbReference type="InterPro" id="IPR001202">
    <property type="entry name" value="WW_dom"/>
</dbReference>
<dbReference type="Gene3D" id="1.25.40.20">
    <property type="entry name" value="Ankyrin repeat-containing domain"/>
    <property type="match status" value="2"/>
</dbReference>
<dbReference type="EMBL" id="CAMXCT020000221">
    <property type="protein sequence ID" value="CAL1129090.1"/>
    <property type="molecule type" value="Genomic_DNA"/>
</dbReference>
<dbReference type="PROSITE" id="PS50020">
    <property type="entry name" value="WW_DOMAIN_2"/>
    <property type="match status" value="2"/>
</dbReference>
<dbReference type="SMART" id="SM00248">
    <property type="entry name" value="ANK"/>
    <property type="match status" value="3"/>
</dbReference>
<keyword evidence="1" id="KW-0677">Repeat</keyword>
<evidence type="ECO:0000256" key="1">
    <source>
        <dbReference type="ARBA" id="ARBA00022737"/>
    </source>
</evidence>
<dbReference type="Gene3D" id="2.20.70.10">
    <property type="match status" value="1"/>
</dbReference>
<evidence type="ECO:0000313" key="8">
    <source>
        <dbReference type="Proteomes" id="UP001152797"/>
    </source>
</evidence>
<name>A0A9P1BN56_9DINO</name>
<dbReference type="PROSITE" id="PS01159">
    <property type="entry name" value="WW_DOMAIN_1"/>
    <property type="match status" value="2"/>
</dbReference>
<dbReference type="InterPro" id="IPR036770">
    <property type="entry name" value="Ankyrin_rpt-contain_sf"/>
</dbReference>
<reference evidence="7 8" key="2">
    <citation type="submission" date="2024-05" db="EMBL/GenBank/DDBJ databases">
        <authorList>
            <person name="Chen Y."/>
            <person name="Shah S."/>
            <person name="Dougan E. K."/>
            <person name="Thang M."/>
            <person name="Chan C."/>
        </authorList>
    </citation>
    <scope>NUCLEOTIDE SEQUENCE [LARGE SCALE GENOMIC DNA]</scope>
</reference>
<accession>A0A9P1BN56</accession>
<dbReference type="PANTHER" id="PTHR24198">
    <property type="entry name" value="ANKYRIN REPEAT AND PROTEIN KINASE DOMAIN-CONTAINING PROTEIN"/>
    <property type="match status" value="1"/>
</dbReference>
<feature type="repeat" description="ANK" evidence="3">
    <location>
        <begin position="710"/>
        <end position="742"/>
    </location>
</feature>
<feature type="region of interest" description="Disordered" evidence="4">
    <location>
        <begin position="554"/>
        <end position="594"/>
    </location>
</feature>
<dbReference type="OrthoDB" id="408954at2759"/>
<evidence type="ECO:0000313" key="7">
    <source>
        <dbReference type="EMBL" id="CAL4763027.1"/>
    </source>
</evidence>
<evidence type="ECO:0000256" key="3">
    <source>
        <dbReference type="PROSITE-ProRule" id="PRU00023"/>
    </source>
</evidence>
<dbReference type="SUPFAM" id="SSF48403">
    <property type="entry name" value="Ankyrin repeat"/>
    <property type="match status" value="1"/>
</dbReference>
<dbReference type="Pfam" id="PF12796">
    <property type="entry name" value="Ank_2"/>
    <property type="match status" value="1"/>
</dbReference>
<dbReference type="SUPFAM" id="SSF51045">
    <property type="entry name" value="WW domain"/>
    <property type="match status" value="1"/>
</dbReference>
<dbReference type="InterPro" id="IPR002110">
    <property type="entry name" value="Ankyrin_rpt"/>
</dbReference>
<sequence length="812" mass="89335">MCAVLRNDLEWKEDSWDSSNYFIGKKVLDCKVYQDEDTNSESIWVAMTLANQNGQEETMKLVAHSGNDAMPQGHYIVHAFVSDPKSGCVVEEFPLHRNILGVTRVHREEKGRSWSCCGHSMDDGCYVSGLKFVLSASQNDTSELDVILHCWEQCKPLPFCGDPHSPSYHFFMASYADLTGKKKSSFLPPDFLAHIGHGDRFCPLDASGMLLAGTARGKALRYDLKIFSSVGKQLGVGQWTPGPFWQFRATHSGERLIQLLAPSERNAVGLFGLGLGGQMTVKWQEIFQNIWEKNPDLCTILHGTYESIEDICHLPPSRITSCELNAAVNLGKSPSLVIPASKAQQVLSKFLGALFGDRNPQPEAISVRFTEGMALGGLEPLGSRLLRPFRCRVQHGCQGGSLGFHLVESSEMRKVITLHGSVEDLISDLEQTCAGGELELCKGLIRDGKASTVLGMRNGIGYSGRLDQEVMSMRISNPFVHALMACSMVMPDGQVRYDTKTKAFYPVIWDGGNLRREAACALILEILKAMKACQTTAGFGERYPACPAARLPLTRRQEFKTPTGPSGSLEFGGAGYASPQADKDPSPSGPKLGAHSVADQSLLANNSKADGDEWRGWTIQTSPQGKLFFHHIASNTSQWQMPPELGPVLGEWSQVEEDGKRYWRNEKLGVSSWKDPRRTTNLFQAALDGNLFFLQLYTEVGGFLDAVDSKGRTALHYNCAGGSAQAVHYLLQHGASVDLLDRSGSTPLHWAARYGHAPIVRLLLESKAHPDYQNSMGDTAMHEAAALGLVEPLQWLVPWGSPWQPWINELPT</sequence>
<proteinExistence type="predicted"/>
<evidence type="ECO:0000256" key="4">
    <source>
        <dbReference type="SAM" id="MobiDB-lite"/>
    </source>
</evidence>
<dbReference type="SMART" id="SM00456">
    <property type="entry name" value="WW"/>
    <property type="match status" value="2"/>
</dbReference>
<dbReference type="AlphaFoldDB" id="A0A9P1BN56"/>
<comment type="caution">
    <text evidence="6">The sequence shown here is derived from an EMBL/GenBank/DDBJ whole genome shotgun (WGS) entry which is preliminary data.</text>
</comment>
<reference evidence="6" key="1">
    <citation type="submission" date="2022-10" db="EMBL/GenBank/DDBJ databases">
        <authorList>
            <person name="Chen Y."/>
            <person name="Dougan E. K."/>
            <person name="Chan C."/>
            <person name="Rhodes N."/>
            <person name="Thang M."/>
        </authorList>
    </citation>
    <scope>NUCLEOTIDE SEQUENCE</scope>
</reference>
<dbReference type="Proteomes" id="UP001152797">
    <property type="component" value="Unassembled WGS sequence"/>
</dbReference>
<keyword evidence="8" id="KW-1185">Reference proteome</keyword>
<organism evidence="6">
    <name type="scientific">Cladocopium goreaui</name>
    <dbReference type="NCBI Taxonomy" id="2562237"/>
    <lineage>
        <taxon>Eukaryota</taxon>
        <taxon>Sar</taxon>
        <taxon>Alveolata</taxon>
        <taxon>Dinophyceae</taxon>
        <taxon>Suessiales</taxon>
        <taxon>Symbiodiniaceae</taxon>
        <taxon>Cladocopium</taxon>
    </lineage>
</organism>
<dbReference type="EMBL" id="CAMXCT030000221">
    <property type="protein sequence ID" value="CAL4763027.1"/>
    <property type="molecule type" value="Genomic_DNA"/>
</dbReference>
<feature type="repeat" description="ANK" evidence="3">
    <location>
        <begin position="743"/>
        <end position="775"/>
    </location>
</feature>
<dbReference type="PANTHER" id="PTHR24198:SF165">
    <property type="entry name" value="ANKYRIN REPEAT-CONTAINING PROTEIN-RELATED"/>
    <property type="match status" value="1"/>
</dbReference>
<protein>
    <submittedName>
        <fullName evidence="7">WW domain-containing protein</fullName>
    </submittedName>
</protein>
<dbReference type="PROSITE" id="PS50297">
    <property type="entry name" value="ANK_REP_REGION"/>
    <property type="match status" value="2"/>
</dbReference>
<evidence type="ECO:0000256" key="2">
    <source>
        <dbReference type="ARBA" id="ARBA00023043"/>
    </source>
</evidence>
<gene>
    <name evidence="6" type="ORF">C1SCF055_LOCUS4001</name>
</gene>
<evidence type="ECO:0000313" key="6">
    <source>
        <dbReference type="EMBL" id="CAI3975715.1"/>
    </source>
</evidence>
<dbReference type="CDD" id="cd00201">
    <property type="entry name" value="WW"/>
    <property type="match status" value="1"/>
</dbReference>
<dbReference type="PROSITE" id="PS50088">
    <property type="entry name" value="ANK_REPEAT"/>
    <property type="match status" value="2"/>
</dbReference>